<dbReference type="PANTHER" id="PTHR34109">
    <property type="entry name" value="BNAUNNG04460D PROTEIN-RELATED"/>
    <property type="match status" value="1"/>
</dbReference>
<sequence length="126" mass="13680">MPRTEIIPYLFYRDVPAALGWLSRAFGFREELRVPTPSGIHAEMSLDGGRIMMGQGAADPRLRPPGASGPASQGVFIFLADIDAHCARAEAAGAAIVSPLTDLPYGRSYTAHDPEGHPWYFTQRPV</sequence>
<feature type="domain" description="VOC" evidence="1">
    <location>
        <begin position="3"/>
        <end position="124"/>
    </location>
</feature>
<dbReference type="Gene3D" id="3.30.720.110">
    <property type="match status" value="1"/>
</dbReference>
<organism evidence="2 3">
    <name type="scientific">Methylobacterium isbiliense</name>
    <dbReference type="NCBI Taxonomy" id="315478"/>
    <lineage>
        <taxon>Bacteria</taxon>
        <taxon>Pseudomonadati</taxon>
        <taxon>Pseudomonadota</taxon>
        <taxon>Alphaproteobacteria</taxon>
        <taxon>Hyphomicrobiales</taxon>
        <taxon>Methylobacteriaceae</taxon>
        <taxon>Methylobacterium</taxon>
    </lineage>
</organism>
<dbReference type="RefSeq" id="WP_238234433.1">
    <property type="nucleotide sequence ID" value="NZ_BPQQ01000016.1"/>
</dbReference>
<comment type="caution">
    <text evidence="2">The sequence shown here is derived from an EMBL/GenBank/DDBJ whole genome shotgun (WGS) entry which is preliminary data.</text>
</comment>
<reference evidence="2" key="1">
    <citation type="journal article" date="2021" name="Front. Microbiol.">
        <title>Comprehensive Comparative Genomics and Phenotyping of Methylobacterium Species.</title>
        <authorList>
            <person name="Alessa O."/>
            <person name="Ogura Y."/>
            <person name="Fujitani Y."/>
            <person name="Takami H."/>
            <person name="Hayashi T."/>
            <person name="Sahin N."/>
            <person name="Tani A."/>
        </authorList>
    </citation>
    <scope>NUCLEOTIDE SEQUENCE</scope>
    <source>
        <strain evidence="2">DSM 17168</strain>
    </source>
</reference>
<dbReference type="InterPro" id="IPR037523">
    <property type="entry name" value="VOC_core"/>
</dbReference>
<dbReference type="InterPro" id="IPR029068">
    <property type="entry name" value="Glyas_Bleomycin-R_OHBP_Dase"/>
</dbReference>
<proteinExistence type="predicted"/>
<dbReference type="InterPro" id="IPR004360">
    <property type="entry name" value="Glyas_Fos-R_dOase_dom"/>
</dbReference>
<dbReference type="PROSITE" id="PS51819">
    <property type="entry name" value="VOC"/>
    <property type="match status" value="1"/>
</dbReference>
<evidence type="ECO:0000259" key="1">
    <source>
        <dbReference type="PROSITE" id="PS51819"/>
    </source>
</evidence>
<gene>
    <name evidence="2" type="ORF">GMJLKIPL_1470</name>
</gene>
<reference evidence="2" key="2">
    <citation type="submission" date="2021-08" db="EMBL/GenBank/DDBJ databases">
        <authorList>
            <person name="Tani A."/>
            <person name="Ola A."/>
            <person name="Ogura Y."/>
            <person name="Katsura K."/>
            <person name="Hayashi T."/>
        </authorList>
    </citation>
    <scope>NUCLEOTIDE SEQUENCE</scope>
    <source>
        <strain evidence="2">DSM 17168</strain>
    </source>
</reference>
<dbReference type="Proteomes" id="UP001055153">
    <property type="component" value="Unassembled WGS sequence"/>
</dbReference>
<dbReference type="Pfam" id="PF00903">
    <property type="entry name" value="Glyoxalase"/>
    <property type="match status" value="1"/>
</dbReference>
<dbReference type="EMBL" id="BPQQ01000016">
    <property type="protein sequence ID" value="GJD99552.1"/>
    <property type="molecule type" value="Genomic_DNA"/>
</dbReference>
<keyword evidence="3" id="KW-1185">Reference proteome</keyword>
<dbReference type="SUPFAM" id="SSF54593">
    <property type="entry name" value="Glyoxalase/Bleomycin resistance protein/Dihydroxybiphenyl dioxygenase"/>
    <property type="match status" value="1"/>
</dbReference>
<accession>A0ABQ4SCL2</accession>
<name>A0ABQ4SCL2_9HYPH</name>
<protein>
    <recommendedName>
        <fullName evidence="1">VOC domain-containing protein</fullName>
    </recommendedName>
</protein>
<dbReference type="Gene3D" id="3.30.720.120">
    <property type="match status" value="1"/>
</dbReference>
<evidence type="ECO:0000313" key="2">
    <source>
        <dbReference type="EMBL" id="GJD99552.1"/>
    </source>
</evidence>
<evidence type="ECO:0000313" key="3">
    <source>
        <dbReference type="Proteomes" id="UP001055153"/>
    </source>
</evidence>
<dbReference type="PANTHER" id="PTHR34109:SF1">
    <property type="entry name" value="VOC DOMAIN-CONTAINING PROTEIN"/>
    <property type="match status" value="1"/>
</dbReference>